<organism evidence="4 5">
    <name type="scientific">Jiangella alkaliphila</name>
    <dbReference type="NCBI Taxonomy" id="419479"/>
    <lineage>
        <taxon>Bacteria</taxon>
        <taxon>Bacillati</taxon>
        <taxon>Actinomycetota</taxon>
        <taxon>Actinomycetes</taxon>
        <taxon>Jiangellales</taxon>
        <taxon>Jiangellaceae</taxon>
        <taxon>Jiangella</taxon>
    </lineage>
</organism>
<dbReference type="EMBL" id="LT629791">
    <property type="protein sequence ID" value="SDU82685.1"/>
    <property type="molecule type" value="Genomic_DNA"/>
</dbReference>
<proteinExistence type="predicted"/>
<keyword evidence="3" id="KW-1133">Transmembrane helix</keyword>
<reference evidence="5" key="1">
    <citation type="submission" date="2016-10" db="EMBL/GenBank/DDBJ databases">
        <authorList>
            <person name="Varghese N."/>
            <person name="Submissions S."/>
        </authorList>
    </citation>
    <scope>NUCLEOTIDE SEQUENCE [LARGE SCALE GENOMIC DNA]</scope>
    <source>
        <strain evidence="5">DSM 45079</strain>
    </source>
</reference>
<feature type="coiled-coil region" evidence="1">
    <location>
        <begin position="71"/>
        <end position="119"/>
    </location>
</feature>
<evidence type="ECO:0000256" key="1">
    <source>
        <dbReference type="SAM" id="Coils"/>
    </source>
</evidence>
<evidence type="ECO:0000256" key="3">
    <source>
        <dbReference type="SAM" id="Phobius"/>
    </source>
</evidence>
<gene>
    <name evidence="4" type="ORF">SAMN04488563_6450</name>
</gene>
<keyword evidence="3" id="KW-0812">Transmembrane</keyword>
<sequence>MDTSADVPPPPPPPEGASDSQRRRRVPWIPVAIGVVLLLAAFAAGWGLRDDRAGEREAELQASAAELAADGQSADARADQLEADLQETQVQRDDLKRRLDAAEQANTDLEERSATLDLRESELDERQAAIEATEAGIEANTVADGVWTVGLDMAPGTYRATEVSGSCYWAILRTGSNGDDIIANDLPSGGNPQVTVEDGQDFETARCGEWVKVE</sequence>
<evidence type="ECO:0000313" key="5">
    <source>
        <dbReference type="Proteomes" id="UP000182977"/>
    </source>
</evidence>
<dbReference type="STRING" id="419479.SAMN04488563_6450"/>
<keyword evidence="3" id="KW-0472">Membrane</keyword>
<evidence type="ECO:0000313" key="4">
    <source>
        <dbReference type="EMBL" id="SDU82685.1"/>
    </source>
</evidence>
<feature type="region of interest" description="Disordered" evidence="2">
    <location>
        <begin position="1"/>
        <end position="24"/>
    </location>
</feature>
<protein>
    <submittedName>
        <fullName evidence="4">Uncharacterized protein</fullName>
    </submittedName>
</protein>
<feature type="transmembrane region" description="Helical" evidence="3">
    <location>
        <begin position="28"/>
        <end position="48"/>
    </location>
</feature>
<accession>A0A1H2LPK8</accession>
<dbReference type="AlphaFoldDB" id="A0A1H2LPK8"/>
<name>A0A1H2LPK8_9ACTN</name>
<keyword evidence="5" id="KW-1185">Reference proteome</keyword>
<dbReference type="Proteomes" id="UP000182977">
    <property type="component" value="Chromosome I"/>
</dbReference>
<keyword evidence="1" id="KW-0175">Coiled coil</keyword>
<evidence type="ECO:0000256" key="2">
    <source>
        <dbReference type="SAM" id="MobiDB-lite"/>
    </source>
</evidence>